<sequence length="365" mass="40888">MLGPHMTGSEIWSTTIITLSFTQTYLLHALFSISALHLAHLHFTNTSEEQQDLAEKYYHIATIYHTKCITSYRREIERLAANNSAACVACAALLGLFAWATPGARGADLFFPAEPLTSAPFDEHKMSPTIKSSPSRSTASQPSSKAVPWYKIHRGGHHIISNSHNWISESIYHEIIDPWQEISYFHTDRTSSCSNASSLSPNDAVQLSALSACWTDISHTTGSDIHLSDEDIQALDETLQTLHYIFRLPSISEPRNTETLFPSPSTSASNIPLPQPEFKISAGIATLSWTIFIPSHFCDMVEDRVPQALILVAVYCVVLKRAEDLWYIKGKAESLLHAVERELRLKGGGEWERWLEWPKLEVRVS</sequence>
<feature type="region of interest" description="Disordered" evidence="1">
    <location>
        <begin position="122"/>
        <end position="143"/>
    </location>
</feature>
<gene>
    <name evidence="2" type="ORF">VTL71DRAFT_7589</name>
</gene>
<name>A0ABR4BUM6_9HELO</name>
<dbReference type="PANTHER" id="PTHR47784:SF4">
    <property type="entry name" value="ZN(II)2CYS6 TRANSCRIPTION FACTOR (EUROFUNG)"/>
    <property type="match status" value="1"/>
</dbReference>
<dbReference type="Proteomes" id="UP001595075">
    <property type="component" value="Unassembled WGS sequence"/>
</dbReference>
<proteinExistence type="predicted"/>
<dbReference type="InterPro" id="IPR021858">
    <property type="entry name" value="Fun_TF"/>
</dbReference>
<reference evidence="2 3" key="1">
    <citation type="journal article" date="2024" name="Commun. Biol.">
        <title>Comparative genomic analysis of thermophilic fungi reveals convergent evolutionary adaptations and gene losses.</title>
        <authorList>
            <person name="Steindorff A.S."/>
            <person name="Aguilar-Pontes M.V."/>
            <person name="Robinson A.J."/>
            <person name="Andreopoulos B."/>
            <person name="LaButti K."/>
            <person name="Kuo A."/>
            <person name="Mondo S."/>
            <person name="Riley R."/>
            <person name="Otillar R."/>
            <person name="Haridas S."/>
            <person name="Lipzen A."/>
            <person name="Grimwood J."/>
            <person name="Schmutz J."/>
            <person name="Clum A."/>
            <person name="Reid I.D."/>
            <person name="Moisan M.C."/>
            <person name="Butler G."/>
            <person name="Nguyen T.T.M."/>
            <person name="Dewar K."/>
            <person name="Conant G."/>
            <person name="Drula E."/>
            <person name="Henrissat B."/>
            <person name="Hansel C."/>
            <person name="Singer S."/>
            <person name="Hutchinson M.I."/>
            <person name="de Vries R.P."/>
            <person name="Natvig D.O."/>
            <person name="Powell A.J."/>
            <person name="Tsang A."/>
            <person name="Grigoriev I.V."/>
        </authorList>
    </citation>
    <scope>NUCLEOTIDE SEQUENCE [LARGE SCALE GENOMIC DNA]</scope>
    <source>
        <strain evidence="2 3">CBS 494.80</strain>
    </source>
</reference>
<dbReference type="InterPro" id="IPR053157">
    <property type="entry name" value="Sterol_Uptake_Regulator"/>
</dbReference>
<evidence type="ECO:0000313" key="2">
    <source>
        <dbReference type="EMBL" id="KAL2061316.1"/>
    </source>
</evidence>
<evidence type="ECO:0000313" key="3">
    <source>
        <dbReference type="Proteomes" id="UP001595075"/>
    </source>
</evidence>
<feature type="compositionally biased region" description="Low complexity" evidence="1">
    <location>
        <begin position="131"/>
        <end position="143"/>
    </location>
</feature>
<dbReference type="PANTHER" id="PTHR47784">
    <property type="entry name" value="STEROL UPTAKE CONTROL PROTEIN 2"/>
    <property type="match status" value="1"/>
</dbReference>
<keyword evidence="3" id="KW-1185">Reference proteome</keyword>
<dbReference type="EMBL" id="JAZHXI010000019">
    <property type="protein sequence ID" value="KAL2061316.1"/>
    <property type="molecule type" value="Genomic_DNA"/>
</dbReference>
<protein>
    <submittedName>
        <fullName evidence="2">Uncharacterized protein</fullName>
    </submittedName>
</protein>
<comment type="caution">
    <text evidence="2">The sequence shown here is derived from an EMBL/GenBank/DDBJ whole genome shotgun (WGS) entry which is preliminary data.</text>
</comment>
<dbReference type="Pfam" id="PF11951">
    <property type="entry name" value="Fungal_trans_2"/>
    <property type="match status" value="1"/>
</dbReference>
<evidence type="ECO:0000256" key="1">
    <source>
        <dbReference type="SAM" id="MobiDB-lite"/>
    </source>
</evidence>
<organism evidence="2 3">
    <name type="scientific">Oculimacula yallundae</name>
    <dbReference type="NCBI Taxonomy" id="86028"/>
    <lineage>
        <taxon>Eukaryota</taxon>
        <taxon>Fungi</taxon>
        <taxon>Dikarya</taxon>
        <taxon>Ascomycota</taxon>
        <taxon>Pezizomycotina</taxon>
        <taxon>Leotiomycetes</taxon>
        <taxon>Helotiales</taxon>
        <taxon>Ploettnerulaceae</taxon>
        <taxon>Oculimacula</taxon>
    </lineage>
</organism>
<accession>A0ABR4BUM6</accession>